<keyword evidence="2" id="KW-1185">Reference proteome</keyword>
<proteinExistence type="predicted"/>
<comment type="caution">
    <text evidence="1">The sequence shown here is derived from an EMBL/GenBank/DDBJ whole genome shotgun (WGS) entry which is preliminary data.</text>
</comment>
<accession>A0ACC1JBZ5</accession>
<evidence type="ECO:0000313" key="2">
    <source>
        <dbReference type="Proteomes" id="UP001150603"/>
    </source>
</evidence>
<gene>
    <name evidence="1" type="ORF">FBU59_002264</name>
</gene>
<organism evidence="1 2">
    <name type="scientific">Linderina macrospora</name>
    <dbReference type="NCBI Taxonomy" id="4868"/>
    <lineage>
        <taxon>Eukaryota</taxon>
        <taxon>Fungi</taxon>
        <taxon>Fungi incertae sedis</taxon>
        <taxon>Zoopagomycota</taxon>
        <taxon>Kickxellomycotina</taxon>
        <taxon>Kickxellomycetes</taxon>
        <taxon>Kickxellales</taxon>
        <taxon>Kickxellaceae</taxon>
        <taxon>Linderina</taxon>
    </lineage>
</organism>
<evidence type="ECO:0000313" key="1">
    <source>
        <dbReference type="EMBL" id="KAJ1945583.1"/>
    </source>
</evidence>
<protein>
    <submittedName>
        <fullName evidence="1">Uncharacterized protein</fullName>
    </submittedName>
</protein>
<sequence>MVDNTALLTSGGKVYSKKRKAKQEQVEEVAFDPKARRTFLTGFHKRKVERRERAVTLAKEKERSERLELRREKRDQEREVIAQKIRENKIFYGIPLSEDEDEDEAGSESDKDVSVLTGEQSVTTVTVTKDFDPTNFDDESLGLKKMTPKELALDLKKKAAKAEMSESEEEDKKKKAPKKKTKKFRYETHAKRKDRNSKAAATKSKIAARHAASSGKKSRK</sequence>
<dbReference type="EMBL" id="JANBPW010001210">
    <property type="protein sequence ID" value="KAJ1945583.1"/>
    <property type="molecule type" value="Genomic_DNA"/>
</dbReference>
<reference evidence="1" key="1">
    <citation type="submission" date="2022-07" db="EMBL/GenBank/DDBJ databases">
        <title>Phylogenomic reconstructions and comparative analyses of Kickxellomycotina fungi.</title>
        <authorList>
            <person name="Reynolds N.K."/>
            <person name="Stajich J.E."/>
            <person name="Barry K."/>
            <person name="Grigoriev I.V."/>
            <person name="Crous P."/>
            <person name="Smith M.E."/>
        </authorList>
    </citation>
    <scope>NUCLEOTIDE SEQUENCE</scope>
    <source>
        <strain evidence="1">NRRL 5244</strain>
    </source>
</reference>
<dbReference type="Proteomes" id="UP001150603">
    <property type="component" value="Unassembled WGS sequence"/>
</dbReference>
<name>A0ACC1JBZ5_9FUNG</name>